<dbReference type="InterPro" id="IPR008928">
    <property type="entry name" value="6-hairpin_glycosidase_sf"/>
</dbReference>
<name>A0ABW4ZNV0_9SPHI</name>
<evidence type="ECO:0000313" key="2">
    <source>
        <dbReference type="Proteomes" id="UP001597387"/>
    </source>
</evidence>
<reference evidence="2" key="1">
    <citation type="journal article" date="2019" name="Int. J. Syst. Evol. Microbiol.">
        <title>The Global Catalogue of Microorganisms (GCM) 10K type strain sequencing project: providing services to taxonomists for standard genome sequencing and annotation.</title>
        <authorList>
            <consortium name="The Broad Institute Genomics Platform"/>
            <consortium name="The Broad Institute Genome Sequencing Center for Infectious Disease"/>
            <person name="Wu L."/>
            <person name="Ma J."/>
        </authorList>
    </citation>
    <scope>NUCLEOTIDE SEQUENCE [LARGE SCALE GENOMIC DNA]</scope>
    <source>
        <strain evidence="2">KCTC 42217</strain>
    </source>
</reference>
<dbReference type="RefSeq" id="WP_255901314.1">
    <property type="nucleotide sequence ID" value="NZ_JAFMZO010000002.1"/>
</dbReference>
<accession>A0ABW4ZNV0</accession>
<organism evidence="1 2">
    <name type="scientific">Paradesertivirga mongoliensis</name>
    <dbReference type="NCBI Taxonomy" id="2100740"/>
    <lineage>
        <taxon>Bacteria</taxon>
        <taxon>Pseudomonadati</taxon>
        <taxon>Bacteroidota</taxon>
        <taxon>Sphingobacteriia</taxon>
        <taxon>Sphingobacteriales</taxon>
        <taxon>Sphingobacteriaceae</taxon>
        <taxon>Paradesertivirga</taxon>
    </lineage>
</organism>
<evidence type="ECO:0008006" key="3">
    <source>
        <dbReference type="Google" id="ProtNLM"/>
    </source>
</evidence>
<keyword evidence="2" id="KW-1185">Reference proteome</keyword>
<evidence type="ECO:0000313" key="1">
    <source>
        <dbReference type="EMBL" id="MFD2163162.1"/>
    </source>
</evidence>
<dbReference type="Gene3D" id="1.50.10.10">
    <property type="match status" value="1"/>
</dbReference>
<dbReference type="InterPro" id="IPR012341">
    <property type="entry name" value="6hp_glycosidase-like_sf"/>
</dbReference>
<sequence length="718" mass="81044">MSRTLNKLFRNSLPALIICILLSLISEIADAQQIDRFKLVNRHNVVLRQIDPLAPLSVGNGDFAFTADITGMQTFENYYHENGIPLETLSNWVWHSFPNPQNLKLEDAMKEIDFHGRKIAYASLEKSVAGEYYRQNPHPVPLGQISLVQENGRALTMSALSHIDQKLDIWKGLISSSYQVNGSPVLVETVSSPDRSMVAFKIRSGLLKSGRLKPAFKFPYSYDLRTKNKPPFDWTKPSLHQTSILSRTANSVLLKREIGETVYYVALSWKGKAKFIEGVKHHFYLDAAGSDSLELVCEFSPVEGKGELLAFSSVKEASAASWKNYWTKGGAVDLSESTDPRAAELERRIVLSQYLMKVNYAGSFPPQETGLTHISWYGKHNSEVYWWHAAQFYQWNRTELLEKGFNWYQTILPRAITQAKTEGFEGARWPKMAGIDGRTTPGSINPFIIWNQPNPIYLAELVYREHRDTATLNKYRDIVFESAKFLASYAFYDKKTDRYILGPPVKSVNESTEENTTQNPSFELVQWYYGLQVAQDWRERLGMPREKHWDDILNKLSRLTVQGDKYVEMETDPDMYSGTGGFSSAMIMALGYLPQTPMVDKQIMSNTFNAIYERNGLRSFVSWSLGKGAMTAARLGEQKKAVDILCNTSHGAVFLKNGHVQRAKEPLGYAAYLPANSAFLAAVALMAAGWDGAPPVNAPGFPQDGTWKVRVENMNKLP</sequence>
<dbReference type="SUPFAM" id="SSF48208">
    <property type="entry name" value="Six-hairpin glycosidases"/>
    <property type="match status" value="1"/>
</dbReference>
<comment type="caution">
    <text evidence="1">The sequence shown here is derived from an EMBL/GenBank/DDBJ whole genome shotgun (WGS) entry which is preliminary data.</text>
</comment>
<dbReference type="Proteomes" id="UP001597387">
    <property type="component" value="Unassembled WGS sequence"/>
</dbReference>
<protein>
    <recommendedName>
        <fullName evidence="3">Glycoside hydrolase family 65</fullName>
    </recommendedName>
</protein>
<gene>
    <name evidence="1" type="ORF">ACFSJU_12220</name>
</gene>
<proteinExistence type="predicted"/>
<dbReference type="EMBL" id="JBHUHZ010000002">
    <property type="protein sequence ID" value="MFD2163162.1"/>
    <property type="molecule type" value="Genomic_DNA"/>
</dbReference>